<protein>
    <submittedName>
        <fullName evidence="2">Uncharacterized protein</fullName>
    </submittedName>
</protein>
<feature type="compositionally biased region" description="Basic and acidic residues" evidence="1">
    <location>
        <begin position="188"/>
        <end position="197"/>
    </location>
</feature>
<keyword evidence="3" id="KW-1185">Reference proteome</keyword>
<evidence type="ECO:0000313" key="3">
    <source>
        <dbReference type="Proteomes" id="UP000032232"/>
    </source>
</evidence>
<dbReference type="AlphaFoldDB" id="A0A0D1EK89"/>
<evidence type="ECO:0000313" key="2">
    <source>
        <dbReference type="EMBL" id="KIT16210.1"/>
    </source>
</evidence>
<feature type="compositionally biased region" description="Basic and acidic residues" evidence="1">
    <location>
        <begin position="320"/>
        <end position="330"/>
    </location>
</feature>
<reference evidence="2 3" key="1">
    <citation type="submission" date="2015-02" db="EMBL/GenBank/DDBJ databases">
        <title>Genome Sequence of Jannaschia aquimarina DSM28248, a member of the Roseobacter clade.</title>
        <authorList>
            <person name="Voget S."/>
            <person name="Daniel R."/>
        </authorList>
    </citation>
    <scope>NUCLEOTIDE SEQUENCE [LARGE SCALE GENOMIC DNA]</scope>
    <source>
        <strain evidence="2 3">GSW-M26</strain>
    </source>
</reference>
<feature type="compositionally biased region" description="Basic and acidic residues" evidence="1">
    <location>
        <begin position="477"/>
        <end position="489"/>
    </location>
</feature>
<feature type="region of interest" description="Disordered" evidence="1">
    <location>
        <begin position="108"/>
        <end position="231"/>
    </location>
</feature>
<proteinExistence type="predicted"/>
<dbReference type="EMBL" id="JYFE01000037">
    <property type="protein sequence ID" value="KIT16210.1"/>
    <property type="molecule type" value="Genomic_DNA"/>
</dbReference>
<feature type="compositionally biased region" description="Basic residues" evidence="1">
    <location>
        <begin position="214"/>
        <end position="223"/>
    </location>
</feature>
<gene>
    <name evidence="2" type="ORF">jaqu_19610</name>
</gene>
<feature type="region of interest" description="Disordered" evidence="1">
    <location>
        <begin position="393"/>
        <end position="419"/>
    </location>
</feature>
<accession>A0A0D1EK89</accession>
<feature type="compositionally biased region" description="Gly residues" evidence="1">
    <location>
        <begin position="198"/>
        <end position="210"/>
    </location>
</feature>
<feature type="region of interest" description="Disordered" evidence="1">
    <location>
        <begin position="1"/>
        <end position="25"/>
    </location>
</feature>
<sequence length="522" mass="57697">MQADPRPRTIAQNAGEPLGQTPGSAQRAFGMIGLRLWCPPERHQSVARVLVDHPALRLDQRAGGLEEAREVVRDLGGGAPTGKAGEALKVEKHDGHVPLLRRGGALGQVQQSAGQNPRHVGGKLLQRRRRSRRALADRAPFTQPRPLHVGLPCPLEVERGQRPQHVVKPADPSRQMPTQHPGPHGGQRRQEQADARSDGGGVARVGGVGGGHRDHQRQRRRPIAGHAPGEVDMHIARNFAQVPTRRSKPFGHVVLRQTRIPDRGDDRVRAVADQRQGGAFVRPFQRDAAGIGDQPVSARHDESRDPVARGHVLGIARNARPGDAHAEQAQKRPVPQHRRPMVQDHVPERERVEGRRPDGDAPCPGIRHGLGCERQVIQGFFDLQQRVPLPPEHRAVETDPADPEDLRRPRKQAMHEGSEHRLVRGIDHSFGDQALRLIHLGLDRIEQALDLGLQPVHHRLGPLQDQLFGHTRRHGIAHQDRRCGPAHDQRGKHKRQKGREADRGLGLRHVSLAGRARGPGRS</sequence>
<name>A0A0D1EK89_9RHOB</name>
<organism evidence="2 3">
    <name type="scientific">Jannaschia aquimarina</name>
    <dbReference type="NCBI Taxonomy" id="935700"/>
    <lineage>
        <taxon>Bacteria</taxon>
        <taxon>Pseudomonadati</taxon>
        <taxon>Pseudomonadota</taxon>
        <taxon>Alphaproteobacteria</taxon>
        <taxon>Rhodobacterales</taxon>
        <taxon>Roseobacteraceae</taxon>
        <taxon>Jannaschia</taxon>
    </lineage>
</organism>
<comment type="caution">
    <text evidence="2">The sequence shown here is derived from an EMBL/GenBank/DDBJ whole genome shotgun (WGS) entry which is preliminary data.</text>
</comment>
<feature type="region of interest" description="Disordered" evidence="1">
    <location>
        <begin position="318"/>
        <end position="363"/>
    </location>
</feature>
<feature type="region of interest" description="Disordered" evidence="1">
    <location>
        <begin position="475"/>
        <end position="522"/>
    </location>
</feature>
<evidence type="ECO:0000256" key="1">
    <source>
        <dbReference type="SAM" id="MobiDB-lite"/>
    </source>
</evidence>
<dbReference type="Proteomes" id="UP000032232">
    <property type="component" value="Unassembled WGS sequence"/>
</dbReference>
<feature type="compositionally biased region" description="Basic and acidic residues" evidence="1">
    <location>
        <begin position="341"/>
        <end position="359"/>
    </location>
</feature>